<feature type="domain" description="NapC/NirT cytochrome c N-terminal" evidence="15">
    <location>
        <begin position="3"/>
        <end position="169"/>
    </location>
</feature>
<reference evidence="17" key="1">
    <citation type="submission" date="2016-10" db="EMBL/GenBank/DDBJ databases">
        <authorList>
            <person name="Varghese N."/>
            <person name="Submissions S."/>
        </authorList>
    </citation>
    <scope>NUCLEOTIDE SEQUENCE [LARGE SCALE GENOMIC DNA]</scope>
    <source>
        <strain evidence="17">CGMCC 1.7062</strain>
    </source>
</reference>
<dbReference type="Proteomes" id="UP000236721">
    <property type="component" value="Unassembled WGS sequence"/>
</dbReference>
<dbReference type="GO" id="GO:0005886">
    <property type="term" value="C:plasma membrane"/>
    <property type="evidence" value="ECO:0007669"/>
    <property type="project" value="UniProtKB-SubCell"/>
</dbReference>
<dbReference type="SUPFAM" id="SSF48695">
    <property type="entry name" value="Multiheme cytochromes"/>
    <property type="match status" value="1"/>
</dbReference>
<evidence type="ECO:0000256" key="6">
    <source>
        <dbReference type="ARBA" id="ARBA00022692"/>
    </source>
</evidence>
<feature type="binding site" description="covalent" evidence="13">
    <location>
        <position position="162"/>
    </location>
    <ligand>
        <name>heme</name>
        <dbReference type="ChEBI" id="CHEBI:30413"/>
        <label>4</label>
    </ligand>
</feature>
<dbReference type="GO" id="GO:0009055">
    <property type="term" value="F:electron transfer activity"/>
    <property type="evidence" value="ECO:0007669"/>
    <property type="project" value="TreeGrafter"/>
</dbReference>
<dbReference type="InterPro" id="IPR038266">
    <property type="entry name" value="NapC/NirT_cytc_sf"/>
</dbReference>
<comment type="similarity">
    <text evidence="2">Belongs to the NapC/NirT/NrfH family.</text>
</comment>
<evidence type="ECO:0000256" key="12">
    <source>
        <dbReference type="PIRNR" id="PIRNR000013"/>
    </source>
</evidence>
<protein>
    <recommendedName>
        <fullName evidence="12">Cytochrome c-type protein</fullName>
    </recommendedName>
</protein>
<dbReference type="RefSeq" id="WP_103878556.1">
    <property type="nucleotide sequence ID" value="NZ_FNVG01000001.1"/>
</dbReference>
<evidence type="ECO:0000256" key="10">
    <source>
        <dbReference type="ARBA" id="ARBA00023004"/>
    </source>
</evidence>
<evidence type="ECO:0000313" key="17">
    <source>
        <dbReference type="Proteomes" id="UP000236721"/>
    </source>
</evidence>
<keyword evidence="4" id="KW-1003">Cell membrane</keyword>
<proteinExistence type="inferred from homology"/>
<dbReference type="AlphaFoldDB" id="A0A1H5SEX0"/>
<feature type="binding site" description="covalent" evidence="13">
    <location>
        <position position="38"/>
    </location>
    <ligand>
        <name>heme</name>
        <dbReference type="ChEBI" id="CHEBI:30413"/>
        <label>1</label>
    </ligand>
</feature>
<feature type="binding site" description="axial binding residue" evidence="14">
    <location>
        <position position="163"/>
    </location>
    <ligand>
        <name>heme</name>
        <dbReference type="ChEBI" id="CHEBI:30413"/>
        <label>4</label>
    </ligand>
    <ligandPart>
        <name>Fe</name>
        <dbReference type="ChEBI" id="CHEBI:18248"/>
    </ligandPart>
</feature>
<feature type="binding site" description="covalent" evidence="13">
    <location>
        <position position="41"/>
    </location>
    <ligand>
        <name>heme</name>
        <dbReference type="ChEBI" id="CHEBI:30413"/>
        <label>1</label>
    </ligand>
</feature>
<evidence type="ECO:0000256" key="7">
    <source>
        <dbReference type="ARBA" id="ARBA00022723"/>
    </source>
</evidence>
<evidence type="ECO:0000256" key="8">
    <source>
        <dbReference type="ARBA" id="ARBA00022982"/>
    </source>
</evidence>
<keyword evidence="6" id="KW-0812">Transmembrane</keyword>
<evidence type="ECO:0000256" key="13">
    <source>
        <dbReference type="PIRSR" id="PIRSR000013-1"/>
    </source>
</evidence>
<name>A0A1H5SEX0_9VIBR</name>
<feature type="binding site" description="covalent" evidence="13">
    <location>
        <position position="159"/>
    </location>
    <ligand>
        <name>heme</name>
        <dbReference type="ChEBI" id="CHEBI:30413"/>
        <label>4</label>
    </ligand>
</feature>
<keyword evidence="5 12" id="KW-0349">Heme</keyword>
<feature type="binding site" description="covalent" evidence="13">
    <location>
        <position position="122"/>
    </location>
    <ligand>
        <name>heme</name>
        <dbReference type="ChEBI" id="CHEBI:30413"/>
        <label>3</label>
    </ligand>
</feature>
<feature type="binding site" description="covalent" evidence="13">
    <location>
        <position position="68"/>
    </location>
    <ligand>
        <name>heme</name>
        <dbReference type="ChEBI" id="CHEBI:30413"/>
        <label>2</label>
    </ligand>
</feature>
<dbReference type="OrthoDB" id="9782159at2"/>
<keyword evidence="7 12" id="KW-0479">Metal-binding</keyword>
<dbReference type="PANTHER" id="PTHR30333:SF1">
    <property type="entry name" value="CYTOCHROME C-TYPE PROTEIN NAPC"/>
    <property type="match status" value="1"/>
</dbReference>
<evidence type="ECO:0000256" key="4">
    <source>
        <dbReference type="ARBA" id="ARBA00022475"/>
    </source>
</evidence>
<feature type="binding site" description="axial binding residue" evidence="14">
    <location>
        <position position="72"/>
    </location>
    <ligand>
        <name>heme</name>
        <dbReference type="ChEBI" id="CHEBI:30413"/>
        <label>2</label>
    </ligand>
    <ligandPart>
        <name>Fe</name>
        <dbReference type="ChEBI" id="CHEBI:18248"/>
    </ligandPart>
</feature>
<keyword evidence="9" id="KW-1133">Transmembrane helix</keyword>
<organism evidence="16 17">
    <name type="scientific">Vibrio hangzhouensis</name>
    <dbReference type="NCBI Taxonomy" id="462991"/>
    <lineage>
        <taxon>Bacteria</taxon>
        <taxon>Pseudomonadati</taxon>
        <taxon>Pseudomonadota</taxon>
        <taxon>Gammaproteobacteria</taxon>
        <taxon>Vibrionales</taxon>
        <taxon>Vibrionaceae</taxon>
        <taxon>Vibrio</taxon>
    </lineage>
</organism>
<dbReference type="InterPro" id="IPR024717">
    <property type="entry name" value="NapC/NirT/NrfH"/>
</dbReference>
<dbReference type="GO" id="GO:0009061">
    <property type="term" value="P:anaerobic respiration"/>
    <property type="evidence" value="ECO:0007669"/>
    <property type="project" value="TreeGrafter"/>
</dbReference>
<dbReference type="InterPro" id="IPR036280">
    <property type="entry name" value="Multihaem_cyt_sf"/>
</dbReference>
<comment type="subcellular location">
    <subcellularLocation>
        <location evidence="1">Cell membrane</location>
        <topology evidence="1">Single-pass membrane protein</topology>
    </subcellularLocation>
</comment>
<feature type="binding site" description="axial binding residue" evidence="14">
    <location>
        <position position="168"/>
    </location>
    <ligand>
        <name>heme</name>
        <dbReference type="ChEBI" id="CHEBI:30413"/>
        <label>2</label>
    </ligand>
    <ligandPart>
        <name>Fe</name>
        <dbReference type="ChEBI" id="CHEBI:18248"/>
    </ligandPart>
</feature>
<feature type="binding site" description="axial binding residue" evidence="14">
    <location>
        <position position="126"/>
    </location>
    <ligand>
        <name>heme</name>
        <dbReference type="ChEBI" id="CHEBI:30413"/>
        <label>3</label>
    </ligand>
    <ligandPart>
        <name>Fe</name>
        <dbReference type="ChEBI" id="CHEBI:18248"/>
    </ligandPart>
</feature>
<dbReference type="PANTHER" id="PTHR30333">
    <property type="entry name" value="CYTOCHROME C-TYPE PROTEIN"/>
    <property type="match status" value="1"/>
</dbReference>
<evidence type="ECO:0000256" key="2">
    <source>
        <dbReference type="ARBA" id="ARBA00007395"/>
    </source>
</evidence>
<evidence type="ECO:0000256" key="5">
    <source>
        <dbReference type="ARBA" id="ARBA00022617"/>
    </source>
</evidence>
<evidence type="ECO:0000313" key="16">
    <source>
        <dbReference type="EMBL" id="SEF48287.1"/>
    </source>
</evidence>
<comment type="PTM">
    <text evidence="12">Binds 4 heme groups per subunit.</text>
</comment>
<feature type="binding site" description="covalent" evidence="13">
    <location>
        <position position="125"/>
    </location>
    <ligand>
        <name>heme</name>
        <dbReference type="ChEBI" id="CHEBI:30413"/>
        <label>3</label>
    </ligand>
</feature>
<dbReference type="Pfam" id="PF03264">
    <property type="entry name" value="Cytochrom_NNT"/>
    <property type="match status" value="1"/>
</dbReference>
<evidence type="ECO:0000256" key="3">
    <source>
        <dbReference type="ARBA" id="ARBA00022448"/>
    </source>
</evidence>
<feature type="binding site" description="axial binding residue" evidence="14">
    <location>
        <position position="44"/>
    </location>
    <ligand>
        <name>heme</name>
        <dbReference type="ChEBI" id="CHEBI:30413"/>
        <label>1</label>
    </ligand>
    <ligandPart>
        <name>Fe</name>
        <dbReference type="ChEBI" id="CHEBI:18248"/>
    </ligandPart>
</feature>
<dbReference type="GO" id="GO:0019333">
    <property type="term" value="P:denitrification pathway"/>
    <property type="evidence" value="ECO:0007669"/>
    <property type="project" value="InterPro"/>
</dbReference>
<dbReference type="GO" id="GO:0020037">
    <property type="term" value="F:heme binding"/>
    <property type="evidence" value="ECO:0007669"/>
    <property type="project" value="InterPro"/>
</dbReference>
<dbReference type="EMBL" id="FNVG01000001">
    <property type="protein sequence ID" value="SEF48287.1"/>
    <property type="molecule type" value="Genomic_DNA"/>
</dbReference>
<keyword evidence="3 12" id="KW-0813">Transport</keyword>
<accession>A0A1H5SEX0</accession>
<dbReference type="InterPro" id="IPR005126">
    <property type="entry name" value="NapC/NirT_cyt_c_N"/>
</dbReference>
<dbReference type="PIRSF" id="PIRSF000013">
    <property type="entry name" value="4_hem_cytochrm_NapC"/>
    <property type="match status" value="1"/>
</dbReference>
<sequence>MNRKWFILILVFIGGLIGTGASLVTAEIAHKTGDAEFCGSCHSMEPMANTFKQDTHGGNNEHGFVAQCVDCHLPQDSVFGYMLDKTKHGINDVFVENFTNTDEIDWIARREERERFVFDSGCLSCHQALLDKTTANNPKSLQTHAHYKKQLEENDPIQCVSCHVTVGHNGQLRSELNKTHPEFTFESH</sequence>
<keyword evidence="8 12" id="KW-0249">Electron transport</keyword>
<dbReference type="GO" id="GO:0046872">
    <property type="term" value="F:metal ion binding"/>
    <property type="evidence" value="ECO:0007669"/>
    <property type="project" value="UniProtKB-KW"/>
</dbReference>
<evidence type="ECO:0000256" key="9">
    <source>
        <dbReference type="ARBA" id="ARBA00022989"/>
    </source>
</evidence>
<evidence type="ECO:0000256" key="14">
    <source>
        <dbReference type="PIRSR" id="PIRSR000013-2"/>
    </source>
</evidence>
<keyword evidence="11" id="KW-0472">Membrane</keyword>
<keyword evidence="17" id="KW-1185">Reference proteome</keyword>
<comment type="cofactor">
    <cofactor evidence="13">
        <name>heme</name>
        <dbReference type="ChEBI" id="CHEBI:30413"/>
    </cofactor>
    <text evidence="13">Binds 4 heme groups per subunit.</text>
</comment>
<evidence type="ECO:0000256" key="11">
    <source>
        <dbReference type="ARBA" id="ARBA00023136"/>
    </source>
</evidence>
<gene>
    <name evidence="16" type="ORF">SAMN04488244_101317</name>
</gene>
<evidence type="ECO:0000256" key="1">
    <source>
        <dbReference type="ARBA" id="ARBA00004162"/>
    </source>
</evidence>
<feature type="binding site" description="covalent" evidence="13">
    <location>
        <position position="71"/>
    </location>
    <ligand>
        <name>heme</name>
        <dbReference type="ChEBI" id="CHEBI:30413"/>
        <label>2</label>
    </ligand>
</feature>
<keyword evidence="10 12" id="KW-0408">Iron</keyword>
<dbReference type="InterPro" id="IPR051174">
    <property type="entry name" value="Cytochrome_c-type_ET"/>
</dbReference>
<dbReference type="Gene3D" id="1.10.3820.10">
    <property type="entry name" value="Di-heme elbow motif domain"/>
    <property type="match status" value="1"/>
</dbReference>
<evidence type="ECO:0000259" key="15">
    <source>
        <dbReference type="Pfam" id="PF03264"/>
    </source>
</evidence>